<dbReference type="KEGG" id="ppsc:EHS13_31050"/>
<dbReference type="SUPFAM" id="SSF55136">
    <property type="entry name" value="Probable bacterial effector-binding domain"/>
    <property type="match status" value="1"/>
</dbReference>
<feature type="domain" description="AraC effector-binding" evidence="1">
    <location>
        <begin position="9"/>
        <end position="161"/>
    </location>
</feature>
<name>A0A6B8RRI6_9BACL</name>
<evidence type="ECO:0000259" key="1">
    <source>
        <dbReference type="SMART" id="SM00871"/>
    </source>
</evidence>
<sequence length="164" mass="19133">MDSLLNVDEQVKLIKLGEMKMVGFPVIVAFKEGDFSKIDKTKQQFMERRNEILNVIDPNIYWAPWFSCDVMFTYFYCLQVSEWAEIPHGMMSFTIPEAEYAAVHYSGPHPMDPDPYDYLAIFRQKNNIELKEKGMVLEKYRFDQNCEPGVKIALDVFGPIKSEI</sequence>
<dbReference type="InterPro" id="IPR029441">
    <property type="entry name" value="Cass2"/>
</dbReference>
<dbReference type="OrthoDB" id="2734147at2"/>
<gene>
    <name evidence="2" type="ORF">EHS13_31050</name>
</gene>
<dbReference type="Pfam" id="PF14526">
    <property type="entry name" value="Cass2"/>
    <property type="match status" value="1"/>
</dbReference>
<dbReference type="EMBL" id="CP034235">
    <property type="protein sequence ID" value="QGQ99000.1"/>
    <property type="molecule type" value="Genomic_DNA"/>
</dbReference>
<dbReference type="RefSeq" id="WP_155704108.1">
    <property type="nucleotide sequence ID" value="NZ_CP034235.1"/>
</dbReference>
<accession>A0A6B8RRI6</accession>
<organism evidence="2 3">
    <name type="scientific">Paenibacillus psychroresistens</name>
    <dbReference type="NCBI Taxonomy" id="1778678"/>
    <lineage>
        <taxon>Bacteria</taxon>
        <taxon>Bacillati</taxon>
        <taxon>Bacillota</taxon>
        <taxon>Bacilli</taxon>
        <taxon>Bacillales</taxon>
        <taxon>Paenibacillaceae</taxon>
        <taxon>Paenibacillus</taxon>
    </lineage>
</organism>
<keyword evidence="3" id="KW-1185">Reference proteome</keyword>
<dbReference type="AlphaFoldDB" id="A0A6B8RRI6"/>
<proteinExistence type="predicted"/>
<evidence type="ECO:0000313" key="2">
    <source>
        <dbReference type="EMBL" id="QGQ99000.1"/>
    </source>
</evidence>
<reference evidence="3" key="1">
    <citation type="submission" date="2018-11" db="EMBL/GenBank/DDBJ databases">
        <title>Complete genome sequence of Paenibacillus sp. ML311-T8.</title>
        <authorList>
            <person name="Nam Y.-D."/>
            <person name="Kang J."/>
            <person name="Chung W.-H."/>
            <person name="Park Y.S."/>
        </authorList>
    </citation>
    <scope>NUCLEOTIDE SEQUENCE [LARGE SCALE GENOMIC DNA]</scope>
    <source>
        <strain evidence="3">ML311-T8</strain>
    </source>
</reference>
<dbReference type="SMART" id="SM00871">
    <property type="entry name" value="AraC_E_bind"/>
    <property type="match status" value="1"/>
</dbReference>
<dbReference type="Gene3D" id="3.20.80.10">
    <property type="entry name" value="Regulatory factor, effector binding domain"/>
    <property type="match status" value="1"/>
</dbReference>
<protein>
    <submittedName>
        <fullName evidence="2">AraC family transcriptional regulator</fullName>
    </submittedName>
</protein>
<dbReference type="InterPro" id="IPR010499">
    <property type="entry name" value="AraC_E-bd"/>
</dbReference>
<dbReference type="InterPro" id="IPR011256">
    <property type="entry name" value="Reg_factor_effector_dom_sf"/>
</dbReference>
<dbReference type="Proteomes" id="UP000426246">
    <property type="component" value="Chromosome"/>
</dbReference>
<evidence type="ECO:0000313" key="3">
    <source>
        <dbReference type="Proteomes" id="UP000426246"/>
    </source>
</evidence>